<keyword evidence="3" id="KW-0547">Nucleotide-binding</keyword>
<dbReference type="PANTHER" id="PTHR43776:SF7">
    <property type="entry name" value="D,D-DIPEPTIDE TRANSPORT ATP-BINDING PROTEIN DDPF-RELATED"/>
    <property type="match status" value="1"/>
</dbReference>
<dbReference type="eggNOG" id="COG4172">
    <property type="taxonomic scope" value="Bacteria"/>
</dbReference>
<dbReference type="KEGG" id="pdx:Psed_0082"/>
<feature type="domain" description="ABC transporter" evidence="6">
    <location>
        <begin position="4"/>
        <end position="243"/>
    </location>
</feature>
<keyword evidence="8" id="KW-1185">Reference proteome</keyword>
<dbReference type="AlphaFoldDB" id="F4CNP6"/>
<dbReference type="SMART" id="SM00382">
    <property type="entry name" value="AAA"/>
    <property type="match status" value="2"/>
</dbReference>
<evidence type="ECO:0000256" key="2">
    <source>
        <dbReference type="ARBA" id="ARBA00022448"/>
    </source>
</evidence>
<dbReference type="STRING" id="675635.Psed_0082"/>
<dbReference type="InterPro" id="IPR003593">
    <property type="entry name" value="AAA+_ATPase"/>
</dbReference>
<evidence type="ECO:0000256" key="5">
    <source>
        <dbReference type="SAM" id="MobiDB-lite"/>
    </source>
</evidence>
<keyword evidence="7" id="KW-0378">Hydrolase</keyword>
<dbReference type="InterPro" id="IPR017871">
    <property type="entry name" value="ABC_transporter-like_CS"/>
</dbReference>
<dbReference type="EMBL" id="CP002593">
    <property type="protein sequence ID" value="AEA22359.1"/>
    <property type="molecule type" value="Genomic_DNA"/>
</dbReference>
<comment type="similarity">
    <text evidence="1">Belongs to the ABC transporter superfamily.</text>
</comment>
<gene>
    <name evidence="7" type="ordered locus">Psed_0082</name>
</gene>
<keyword evidence="4" id="KW-0067">ATP-binding</keyword>
<feature type="compositionally biased region" description="Basic and acidic residues" evidence="5">
    <location>
        <begin position="69"/>
        <end position="78"/>
    </location>
</feature>
<evidence type="ECO:0000256" key="3">
    <source>
        <dbReference type="ARBA" id="ARBA00022741"/>
    </source>
</evidence>
<protein>
    <submittedName>
        <fullName evidence="7">Monosaccharide-transporting ATPase</fullName>
        <ecNumber evidence="7">3.6.3.17</ecNumber>
    </submittedName>
</protein>
<evidence type="ECO:0000313" key="7">
    <source>
        <dbReference type="EMBL" id="AEA22359.1"/>
    </source>
</evidence>
<dbReference type="OrthoDB" id="3169708at2"/>
<dbReference type="PROSITE" id="PS50893">
    <property type="entry name" value="ABC_TRANSPORTER_2"/>
    <property type="match status" value="2"/>
</dbReference>
<dbReference type="InterPro" id="IPR050319">
    <property type="entry name" value="ABC_transp_ATP-bind"/>
</dbReference>
<evidence type="ECO:0000313" key="8">
    <source>
        <dbReference type="Proteomes" id="UP000007809"/>
    </source>
</evidence>
<dbReference type="Gene3D" id="3.40.50.300">
    <property type="entry name" value="P-loop containing nucleotide triphosphate hydrolases"/>
    <property type="match status" value="2"/>
</dbReference>
<dbReference type="SUPFAM" id="SSF52540">
    <property type="entry name" value="P-loop containing nucleoside triphosphate hydrolases"/>
    <property type="match status" value="2"/>
</dbReference>
<evidence type="ECO:0000256" key="4">
    <source>
        <dbReference type="ARBA" id="ARBA00022840"/>
    </source>
</evidence>
<reference evidence="7 8" key="1">
    <citation type="journal article" date="2011" name="J. Bacteriol.">
        <title>Genome sequence of the 1,4-dioxane-degrading Pseudonocardia dioxanivorans strain CB1190.</title>
        <authorList>
            <person name="Sales C.M."/>
            <person name="Mahendra S."/>
            <person name="Grostern A."/>
            <person name="Parales R.E."/>
            <person name="Goodwin L.A."/>
            <person name="Woyke T."/>
            <person name="Nolan M."/>
            <person name="Lapidus A."/>
            <person name="Chertkov O."/>
            <person name="Ovchinnikova G."/>
            <person name="Sczyrba A."/>
            <person name="Alvarez-Cohen L."/>
        </authorList>
    </citation>
    <scope>NUCLEOTIDE SEQUENCE [LARGE SCALE GENOMIC DNA]</scope>
    <source>
        <strain evidence="8">ATCC 55486 / DSM 44775 / JCM 13855 / CB1190</strain>
    </source>
</reference>
<proteinExistence type="inferred from homology"/>
<evidence type="ECO:0000259" key="6">
    <source>
        <dbReference type="PROSITE" id="PS50893"/>
    </source>
</evidence>
<evidence type="ECO:0000256" key="1">
    <source>
        <dbReference type="ARBA" id="ARBA00005417"/>
    </source>
</evidence>
<dbReference type="PROSITE" id="PS00211">
    <property type="entry name" value="ABC_TRANSPORTER_1"/>
    <property type="match status" value="2"/>
</dbReference>
<keyword evidence="2" id="KW-0813">Transport</keyword>
<dbReference type="GO" id="GO:0005524">
    <property type="term" value="F:ATP binding"/>
    <property type="evidence" value="ECO:0007669"/>
    <property type="project" value="UniProtKB-KW"/>
</dbReference>
<dbReference type="Proteomes" id="UP000007809">
    <property type="component" value="Chromosome"/>
</dbReference>
<organism evidence="7 8">
    <name type="scientific">Pseudonocardia dioxanivorans (strain ATCC 55486 / DSM 44775 / JCM 13855 / CB1190)</name>
    <dbReference type="NCBI Taxonomy" id="675635"/>
    <lineage>
        <taxon>Bacteria</taxon>
        <taxon>Bacillati</taxon>
        <taxon>Actinomycetota</taxon>
        <taxon>Actinomycetes</taxon>
        <taxon>Pseudonocardiales</taxon>
        <taxon>Pseudonocardiaceae</taxon>
        <taxon>Pseudonocardia</taxon>
    </lineage>
</organism>
<dbReference type="GO" id="GO:0016887">
    <property type="term" value="F:ATP hydrolysis activity"/>
    <property type="evidence" value="ECO:0007669"/>
    <property type="project" value="InterPro"/>
</dbReference>
<feature type="region of interest" description="Disordered" evidence="5">
    <location>
        <begin position="62"/>
        <end position="83"/>
    </location>
</feature>
<feature type="domain" description="ABC transporter" evidence="6">
    <location>
        <begin position="250"/>
        <end position="477"/>
    </location>
</feature>
<dbReference type="EC" id="3.6.3.17" evidence="7"/>
<dbReference type="PANTHER" id="PTHR43776">
    <property type="entry name" value="TRANSPORT ATP-BINDING PROTEIN"/>
    <property type="match status" value="1"/>
</dbReference>
<dbReference type="InterPro" id="IPR027417">
    <property type="entry name" value="P-loop_NTPase"/>
</dbReference>
<accession>F4CNP6</accession>
<sequence length="478" mass="49723">MTVLEVDGLCADAGEHRLLHDVDLVLDRGEVLAVLGDSGAGKSTLGLALLGESAPGVALSGTVRPVSGDGRHGDDRRSRPTGRVALLPQHPGAVLDPVRRVGGVLRELAALGHDDRAARAEAVGAACEAARFDPALLRRFPHQLSGGQQQRAALAQTLVTGPAVLVLDEPTTSLDPATSAELVDRLAALRDAGTALVLLTHDEEVARALGGRALRLDRGRVVARGTVAELLGCAAPRHVPASPVPGRARLEVRGLTVADRAGRLILRGIDLDATAGEMVAVVGPSGAGKTTLGRGIAGLVDVRGTVRVDGATLPARIGRRSRPQRRAVQYVHQDPRATFLARSPVLDQVARPATLLRDLPAAAAREEAGKLLARLGVAPDVAARRPATLSGGQLQRAAVARALVARPAVLVCDEVTAALDAAHRDHLLAAIAALRHDHGTTVLLISHDLPLIERVADRTVLVADGCLRAEDPVRRASS</sequence>
<dbReference type="RefSeq" id="WP_013672300.1">
    <property type="nucleotide sequence ID" value="NC_015312.1"/>
</dbReference>
<dbReference type="InterPro" id="IPR003439">
    <property type="entry name" value="ABC_transporter-like_ATP-bd"/>
</dbReference>
<dbReference type="HOGENOM" id="CLU_000604_86_2_11"/>
<name>F4CNP6_PSEUX</name>
<dbReference type="Pfam" id="PF00005">
    <property type="entry name" value="ABC_tran"/>
    <property type="match status" value="2"/>
</dbReference>
<dbReference type="GO" id="GO:0055085">
    <property type="term" value="P:transmembrane transport"/>
    <property type="evidence" value="ECO:0007669"/>
    <property type="project" value="UniProtKB-ARBA"/>
</dbReference>